<evidence type="ECO:0000256" key="2">
    <source>
        <dbReference type="ARBA" id="ARBA00004651"/>
    </source>
</evidence>
<dbReference type="SMART" id="SM00387">
    <property type="entry name" value="HATPase_c"/>
    <property type="match status" value="1"/>
</dbReference>
<evidence type="ECO:0000259" key="14">
    <source>
        <dbReference type="PROSITE" id="PS50885"/>
    </source>
</evidence>
<reference evidence="15 16" key="1">
    <citation type="submission" date="2020-02" db="EMBL/GenBank/DDBJ databases">
        <title>Bacillus aquiflavi sp. nov., isolated from yellow water of strong flavor Chinese baijiu in Yibin region of China.</title>
        <authorList>
            <person name="Xie J."/>
        </authorList>
    </citation>
    <scope>NUCLEOTIDE SEQUENCE [LARGE SCALE GENOMIC DNA]</scope>
    <source>
        <strain evidence="15 16">SA4</strain>
    </source>
</reference>
<evidence type="ECO:0000256" key="9">
    <source>
        <dbReference type="ARBA" id="ARBA00022840"/>
    </source>
</evidence>
<evidence type="ECO:0000256" key="3">
    <source>
        <dbReference type="ARBA" id="ARBA00012438"/>
    </source>
</evidence>
<dbReference type="PROSITE" id="PS50885">
    <property type="entry name" value="HAMP"/>
    <property type="match status" value="1"/>
</dbReference>
<organism evidence="15 16">
    <name type="scientific">Bacillus mesophilus</name>
    <dbReference type="NCBI Taxonomy" id="1808955"/>
    <lineage>
        <taxon>Bacteria</taxon>
        <taxon>Bacillati</taxon>
        <taxon>Bacillota</taxon>
        <taxon>Bacilli</taxon>
        <taxon>Bacillales</taxon>
        <taxon>Bacillaceae</taxon>
        <taxon>Bacillus</taxon>
    </lineage>
</organism>
<dbReference type="InterPro" id="IPR036890">
    <property type="entry name" value="HATPase_C_sf"/>
</dbReference>
<dbReference type="InterPro" id="IPR050640">
    <property type="entry name" value="Bact_2-comp_sensor_kinase"/>
</dbReference>
<dbReference type="Pfam" id="PF00672">
    <property type="entry name" value="HAMP"/>
    <property type="match status" value="1"/>
</dbReference>
<feature type="transmembrane region" description="Helical" evidence="12">
    <location>
        <begin position="7"/>
        <end position="24"/>
    </location>
</feature>
<evidence type="ECO:0000256" key="6">
    <source>
        <dbReference type="ARBA" id="ARBA00022679"/>
    </source>
</evidence>
<dbReference type="Gene3D" id="6.10.340.10">
    <property type="match status" value="1"/>
</dbReference>
<dbReference type="AlphaFoldDB" id="A0A6M0QB25"/>
<dbReference type="GO" id="GO:0005886">
    <property type="term" value="C:plasma membrane"/>
    <property type="evidence" value="ECO:0007669"/>
    <property type="project" value="UniProtKB-SubCell"/>
</dbReference>
<dbReference type="PANTHER" id="PTHR34220:SF7">
    <property type="entry name" value="SENSOR HISTIDINE KINASE YPDA"/>
    <property type="match status" value="1"/>
</dbReference>
<keyword evidence="4" id="KW-1003">Cell membrane</keyword>
<keyword evidence="16" id="KW-1185">Reference proteome</keyword>
<evidence type="ECO:0000256" key="7">
    <source>
        <dbReference type="ARBA" id="ARBA00022741"/>
    </source>
</evidence>
<dbReference type="Gene3D" id="3.30.565.10">
    <property type="entry name" value="Histidine kinase-like ATPase, C-terminal domain"/>
    <property type="match status" value="1"/>
</dbReference>
<evidence type="ECO:0000256" key="11">
    <source>
        <dbReference type="ARBA" id="ARBA00023136"/>
    </source>
</evidence>
<dbReference type="GO" id="GO:0000155">
    <property type="term" value="F:phosphorelay sensor kinase activity"/>
    <property type="evidence" value="ECO:0007669"/>
    <property type="project" value="InterPro"/>
</dbReference>
<comment type="caution">
    <text evidence="15">The sequence shown here is derived from an EMBL/GenBank/DDBJ whole genome shotgun (WGS) entry which is preliminary data.</text>
</comment>
<feature type="domain" description="HAMP" evidence="14">
    <location>
        <begin position="319"/>
        <end position="371"/>
    </location>
</feature>
<keyword evidence="9" id="KW-0067">ATP-binding</keyword>
<dbReference type="GO" id="GO:0005524">
    <property type="term" value="F:ATP binding"/>
    <property type="evidence" value="ECO:0007669"/>
    <property type="project" value="UniProtKB-KW"/>
</dbReference>
<dbReference type="PANTHER" id="PTHR34220">
    <property type="entry name" value="SENSOR HISTIDINE KINASE YPDA"/>
    <property type="match status" value="1"/>
</dbReference>
<evidence type="ECO:0000256" key="12">
    <source>
        <dbReference type="SAM" id="Phobius"/>
    </source>
</evidence>
<sequence>MQKKLISLYVIIFMIPAIIFTLYYSNQLYENSLSAITKKNENLLEMERIHIHTNIESMRRTAQMVVSDNDFIEYIKTRDETNINELIDFKMNAFSNVAKLQNNNPTIAHIRLFTSNPYVTEMWPIVFKEDRIIDKPWLSEVMVRNGMELWSYEKSDLDLLDRYLIINKNAKISLLREIEYPKDEHLGVIEISMHLKNFYPNMYSPVNDGQSEMIVIDSHQNVYQDPNKSFLNEHEIELSVIQKEHNTIKNKEIASAQFTQNNIPYLIVSTYIEDIESHVINVISLENIYAEMKQTRNIALSGTFLIVFILSLLTYLLISFLLKRLYKLIELMKRVEAGDFAVQVDIYGQSEIAQLAHHFREMLKKINRLIADAVNKQASTKEAELRALKTQIDAHFLYNTLENIKMMAEIEEKYEISDALTSLGEMMRYNLKWKNDFVVLQEEVTHIKNYIDIMNLRLDKRISLKVKIPGHLLEQEILKMSLQPIVENSLRHGIIHTIYDGMIEITACIKDDNVQIQVTDNGVGMTAVDLEKLNHHIQVDDEKVPESIHQQGGIGLRNVNERIKLHYGNEYGLHVDSLEGQYTKVVVTLPCIVIKGVRKHV</sequence>
<evidence type="ECO:0000256" key="8">
    <source>
        <dbReference type="ARBA" id="ARBA00022777"/>
    </source>
</evidence>
<dbReference type="InterPro" id="IPR003660">
    <property type="entry name" value="HAMP_dom"/>
</dbReference>
<keyword evidence="12" id="KW-0812">Transmembrane</keyword>
<keyword evidence="11 12" id="KW-0472">Membrane</keyword>
<dbReference type="RefSeq" id="WP_163181117.1">
    <property type="nucleotide sequence ID" value="NZ_JAAIWM010000007.1"/>
</dbReference>
<dbReference type="Pfam" id="PF06580">
    <property type="entry name" value="His_kinase"/>
    <property type="match status" value="1"/>
</dbReference>
<keyword evidence="6" id="KW-0808">Transferase</keyword>
<accession>A0A6M0QB25</accession>
<keyword evidence="8 15" id="KW-0418">Kinase</keyword>
<keyword evidence="10" id="KW-0902">Two-component regulatory system</keyword>
<protein>
    <recommendedName>
        <fullName evidence="3">histidine kinase</fullName>
        <ecNumber evidence="3">2.7.13.3</ecNumber>
    </recommendedName>
</protein>
<dbReference type="SUPFAM" id="SSF55874">
    <property type="entry name" value="ATPase domain of HSP90 chaperone/DNA topoisomerase II/histidine kinase"/>
    <property type="match status" value="1"/>
</dbReference>
<feature type="transmembrane region" description="Helical" evidence="12">
    <location>
        <begin position="298"/>
        <end position="322"/>
    </location>
</feature>
<dbReference type="SUPFAM" id="SSF158472">
    <property type="entry name" value="HAMP domain-like"/>
    <property type="match status" value="1"/>
</dbReference>
<keyword evidence="7" id="KW-0547">Nucleotide-binding</keyword>
<comment type="subcellular location">
    <subcellularLocation>
        <location evidence="2">Cell membrane</location>
        <topology evidence="2">Multi-pass membrane protein</topology>
    </subcellularLocation>
</comment>
<dbReference type="CDD" id="cd06225">
    <property type="entry name" value="HAMP"/>
    <property type="match status" value="1"/>
</dbReference>
<comment type="catalytic activity">
    <reaction evidence="1">
        <text>ATP + protein L-histidine = ADP + protein N-phospho-L-histidine.</text>
        <dbReference type="EC" id="2.7.13.3"/>
    </reaction>
</comment>
<keyword evidence="5" id="KW-0597">Phosphoprotein</keyword>
<dbReference type="InterPro" id="IPR005467">
    <property type="entry name" value="His_kinase_dom"/>
</dbReference>
<evidence type="ECO:0000313" key="16">
    <source>
        <dbReference type="Proteomes" id="UP000481043"/>
    </source>
</evidence>
<dbReference type="InterPro" id="IPR010559">
    <property type="entry name" value="Sig_transdc_His_kin_internal"/>
</dbReference>
<evidence type="ECO:0000256" key="1">
    <source>
        <dbReference type="ARBA" id="ARBA00000085"/>
    </source>
</evidence>
<gene>
    <name evidence="15" type="ORF">G4D63_17390</name>
</gene>
<evidence type="ECO:0000256" key="10">
    <source>
        <dbReference type="ARBA" id="ARBA00023012"/>
    </source>
</evidence>
<dbReference type="PROSITE" id="PS50109">
    <property type="entry name" value="HIS_KIN"/>
    <property type="match status" value="1"/>
</dbReference>
<proteinExistence type="predicted"/>
<name>A0A6M0QB25_9BACI</name>
<evidence type="ECO:0000256" key="5">
    <source>
        <dbReference type="ARBA" id="ARBA00022553"/>
    </source>
</evidence>
<dbReference type="SMART" id="SM00304">
    <property type="entry name" value="HAMP"/>
    <property type="match status" value="1"/>
</dbReference>
<evidence type="ECO:0000256" key="4">
    <source>
        <dbReference type="ARBA" id="ARBA00022475"/>
    </source>
</evidence>
<dbReference type="InterPro" id="IPR003594">
    <property type="entry name" value="HATPase_dom"/>
</dbReference>
<dbReference type="Proteomes" id="UP000481043">
    <property type="component" value="Unassembled WGS sequence"/>
</dbReference>
<keyword evidence="12" id="KW-1133">Transmembrane helix</keyword>
<dbReference type="Pfam" id="PF02518">
    <property type="entry name" value="HATPase_c"/>
    <property type="match status" value="1"/>
</dbReference>
<evidence type="ECO:0000259" key="13">
    <source>
        <dbReference type="PROSITE" id="PS50109"/>
    </source>
</evidence>
<evidence type="ECO:0000313" key="15">
    <source>
        <dbReference type="EMBL" id="NEY73512.1"/>
    </source>
</evidence>
<dbReference type="EMBL" id="JAAIWM010000007">
    <property type="protein sequence ID" value="NEY73512.1"/>
    <property type="molecule type" value="Genomic_DNA"/>
</dbReference>
<feature type="domain" description="Histidine kinase" evidence="13">
    <location>
        <begin position="354"/>
        <end position="593"/>
    </location>
</feature>
<dbReference type="EC" id="2.7.13.3" evidence="3"/>